<accession>A0A212K4D0</accession>
<dbReference type="GO" id="GO:0046872">
    <property type="term" value="F:metal ion binding"/>
    <property type="evidence" value="ECO:0007669"/>
    <property type="project" value="UniProtKB-KW"/>
</dbReference>
<dbReference type="Pfam" id="PF00753">
    <property type="entry name" value="Lactamase_B"/>
    <property type="match status" value="1"/>
</dbReference>
<feature type="signal peptide" evidence="5">
    <location>
        <begin position="1"/>
        <end position="22"/>
    </location>
</feature>
<sequence>MRTPLVPLAFLVMSLTATPAHASDAPAGTYRFKLGDFEIVALKDAESRRPLDKLIANPEEIPKTGVTPEDPTTLRVNAFLVDTGKELVMVDSGNGGSVGRTVANLEAAGYAPERIGTVLLTHLHGDHVGGMIADGKPTFPKAQVFVARREAEFWIDPEREKTDARKAGMQKARESLAPYEKAGRLTRFDGAREIVPGITAVPAYGHTPGHTAFMLESRGEKLLVWGDIVHVQQLQLPNPNVSLVFDVDADAARDTRKAVLARAAAEGYPVAGMHMAWPGIGHIIRKSGDGYAWEAVR</sequence>
<gene>
    <name evidence="7" type="ORF">KL86APRO_12122</name>
</gene>
<feature type="chain" id="PRO_5013369967" evidence="5">
    <location>
        <begin position="23"/>
        <end position="297"/>
    </location>
</feature>
<evidence type="ECO:0000313" key="7">
    <source>
        <dbReference type="EMBL" id="SBW06563.1"/>
    </source>
</evidence>
<keyword evidence="3 7" id="KW-0378">Hydrolase</keyword>
<comment type="similarity">
    <text evidence="1">Belongs to the metallo-beta-lactamase superfamily.</text>
</comment>
<dbReference type="InterPro" id="IPR051013">
    <property type="entry name" value="MBL_superfamily_lactonases"/>
</dbReference>
<dbReference type="GO" id="GO:0016787">
    <property type="term" value="F:hydrolase activity"/>
    <property type="evidence" value="ECO:0007669"/>
    <property type="project" value="UniProtKB-KW"/>
</dbReference>
<organism evidence="7">
    <name type="scientific">uncultured Alphaproteobacteria bacterium</name>
    <dbReference type="NCBI Taxonomy" id="91750"/>
    <lineage>
        <taxon>Bacteria</taxon>
        <taxon>Pseudomonadati</taxon>
        <taxon>Pseudomonadota</taxon>
        <taxon>Alphaproteobacteria</taxon>
        <taxon>environmental samples</taxon>
    </lineage>
</organism>
<keyword evidence="5" id="KW-0732">Signal</keyword>
<evidence type="ECO:0000256" key="5">
    <source>
        <dbReference type="SAM" id="SignalP"/>
    </source>
</evidence>
<dbReference type="EMBL" id="FLUO01000001">
    <property type="protein sequence ID" value="SBW06563.1"/>
    <property type="molecule type" value="Genomic_DNA"/>
</dbReference>
<dbReference type="PANTHER" id="PTHR42978:SF6">
    <property type="entry name" value="QUORUM-QUENCHING LACTONASE YTNP-RELATED"/>
    <property type="match status" value="1"/>
</dbReference>
<dbReference type="InterPro" id="IPR001279">
    <property type="entry name" value="Metallo-B-lactamas"/>
</dbReference>
<evidence type="ECO:0000256" key="1">
    <source>
        <dbReference type="ARBA" id="ARBA00007749"/>
    </source>
</evidence>
<evidence type="ECO:0000256" key="3">
    <source>
        <dbReference type="ARBA" id="ARBA00022801"/>
    </source>
</evidence>
<dbReference type="Gene3D" id="3.60.15.10">
    <property type="entry name" value="Ribonuclease Z/Hydroxyacylglutathione hydrolase-like"/>
    <property type="match status" value="1"/>
</dbReference>
<protein>
    <submittedName>
        <fullName evidence="7">Organophosphate pesticide hydrolase</fullName>
    </submittedName>
</protein>
<dbReference type="AlphaFoldDB" id="A0A212K4D0"/>
<dbReference type="InterPro" id="IPR036866">
    <property type="entry name" value="RibonucZ/Hydroxyglut_hydro"/>
</dbReference>
<dbReference type="SUPFAM" id="SSF56281">
    <property type="entry name" value="Metallo-hydrolase/oxidoreductase"/>
    <property type="match status" value="1"/>
</dbReference>
<keyword evidence="2" id="KW-0479">Metal-binding</keyword>
<name>A0A212K4D0_9PROT</name>
<dbReference type="SMART" id="SM00849">
    <property type="entry name" value="Lactamase_B"/>
    <property type="match status" value="1"/>
</dbReference>
<evidence type="ECO:0000256" key="4">
    <source>
        <dbReference type="ARBA" id="ARBA00022833"/>
    </source>
</evidence>
<evidence type="ECO:0000259" key="6">
    <source>
        <dbReference type="SMART" id="SM00849"/>
    </source>
</evidence>
<dbReference type="CDD" id="cd07720">
    <property type="entry name" value="OPHC2-like_MBL-fold"/>
    <property type="match status" value="1"/>
</dbReference>
<proteinExistence type="inferred from homology"/>
<keyword evidence="4" id="KW-0862">Zinc</keyword>
<feature type="domain" description="Metallo-beta-lactamase" evidence="6">
    <location>
        <begin position="75"/>
        <end position="274"/>
    </location>
</feature>
<evidence type="ECO:0000256" key="2">
    <source>
        <dbReference type="ARBA" id="ARBA00022723"/>
    </source>
</evidence>
<dbReference type="PANTHER" id="PTHR42978">
    <property type="entry name" value="QUORUM-QUENCHING LACTONASE YTNP-RELATED-RELATED"/>
    <property type="match status" value="1"/>
</dbReference>
<reference evidence="7" key="1">
    <citation type="submission" date="2016-04" db="EMBL/GenBank/DDBJ databases">
        <authorList>
            <person name="Evans L.H."/>
            <person name="Alamgir A."/>
            <person name="Owens N."/>
            <person name="Weber N.D."/>
            <person name="Virtaneva K."/>
            <person name="Barbian K."/>
            <person name="Babar A."/>
            <person name="Rosenke K."/>
        </authorList>
    </citation>
    <scope>NUCLEOTIDE SEQUENCE</scope>
    <source>
        <strain evidence="7">86</strain>
    </source>
</reference>